<organism evidence="1">
    <name type="scientific">viral metagenome</name>
    <dbReference type="NCBI Taxonomy" id="1070528"/>
    <lineage>
        <taxon>unclassified sequences</taxon>
        <taxon>metagenomes</taxon>
        <taxon>organismal metagenomes</taxon>
    </lineage>
</organism>
<dbReference type="AlphaFoldDB" id="A0A6H1ZYX5"/>
<proteinExistence type="predicted"/>
<protein>
    <submittedName>
        <fullName evidence="1">Uncharacterized protein</fullName>
    </submittedName>
</protein>
<evidence type="ECO:0000313" key="1">
    <source>
        <dbReference type="EMBL" id="QJA52774.1"/>
    </source>
</evidence>
<gene>
    <name evidence="1" type="ORF">TM448A03010_0006</name>
</gene>
<dbReference type="EMBL" id="MT144367">
    <property type="protein sequence ID" value="QJA52774.1"/>
    <property type="molecule type" value="Genomic_DNA"/>
</dbReference>
<accession>A0A6H1ZYX5</accession>
<sequence>MVLRDENGKVVVDHLESEYKRLMNEGYKNLNRISEYAGAVKTLESILDIFNRAQERWVKMKDQEKGRIQ</sequence>
<reference evidence="1" key="1">
    <citation type="submission" date="2020-03" db="EMBL/GenBank/DDBJ databases">
        <title>The deep terrestrial virosphere.</title>
        <authorList>
            <person name="Holmfeldt K."/>
            <person name="Nilsson E."/>
            <person name="Simone D."/>
            <person name="Lopez-Fernandez M."/>
            <person name="Wu X."/>
            <person name="de Brujin I."/>
            <person name="Lundin D."/>
            <person name="Andersson A."/>
            <person name="Bertilsson S."/>
            <person name="Dopson M."/>
        </authorList>
    </citation>
    <scope>NUCLEOTIDE SEQUENCE</scope>
    <source>
        <strain evidence="1">TM448A03010</strain>
    </source>
</reference>
<name>A0A6H1ZYX5_9ZZZZ</name>